<dbReference type="AlphaFoldDB" id="A0A316V913"/>
<feature type="compositionally biased region" description="Polar residues" evidence="8">
    <location>
        <begin position="360"/>
        <end position="375"/>
    </location>
</feature>
<keyword evidence="5 7" id="KW-0067">ATP-binding</keyword>
<evidence type="ECO:0000256" key="3">
    <source>
        <dbReference type="ARBA" id="ARBA00022741"/>
    </source>
</evidence>
<dbReference type="Gene3D" id="1.20.140.20">
    <property type="entry name" value="Alpha-ketoacid/pyruvate dehydrogenase kinase, N-terminal domain"/>
    <property type="match status" value="1"/>
</dbReference>
<dbReference type="InParanoid" id="A0A316V913"/>
<evidence type="ECO:0000256" key="4">
    <source>
        <dbReference type="ARBA" id="ARBA00022777"/>
    </source>
</evidence>
<evidence type="ECO:0000313" key="11">
    <source>
        <dbReference type="Proteomes" id="UP000245771"/>
    </source>
</evidence>
<evidence type="ECO:0000313" key="10">
    <source>
        <dbReference type="EMBL" id="PWN33980.1"/>
    </source>
</evidence>
<proteinExistence type="inferred from homology"/>
<name>A0A316V913_9BASI</name>
<dbReference type="STRING" id="1280837.A0A316V913"/>
<sequence>MDLGRHFYLNKVLEQYAARPATRMTLRQLVFFGRTLGRDREKILKSGNYVRQELAVRIAHRIRDLQALPFVVMTNKHLEEVYEKYWTAFETFRKVPNIRTMEDNEEFCATLKRLLDDHLTIIPSLTIGIVESSHHLPSDQLDGFMERMLRSRISRRVLAEQHIALSEALDDPFHFFNDSASSHESSANSGDGDHIGIIYTNLKVSSVISKVVGLLTKIFQDEVQAGIRTGDAAVIPSVVIDGALDTRFAYIPEHLEYIFFELLKNSMTAVMRQPLSARDPVTIRATIVEGPPDEDLIVRVSDCGGGLPDLLTKLSGSHARREHRRKHSQPVSDALLAAITSFSNVRRRLEIEDEEVRKASITSQHKAQVDTEVNASSSTNSSEESHSTSQRPDVESPGGEKEALKESVPRSSLTRQETGLGLPMTKIYTDFFGGSLNLRSLDGHGMDVYVRLPKLGTNKEAIEEIVL</sequence>
<dbReference type="Gene3D" id="3.30.565.10">
    <property type="entry name" value="Histidine kinase-like ATPase, C-terminal domain"/>
    <property type="match status" value="1"/>
</dbReference>
<dbReference type="SUPFAM" id="SSF69012">
    <property type="entry name" value="alpha-ketoacid dehydrogenase kinase, N-terminal domain"/>
    <property type="match status" value="1"/>
</dbReference>
<dbReference type="PANTHER" id="PTHR11947">
    <property type="entry name" value="PYRUVATE DEHYDROGENASE KINASE"/>
    <property type="match status" value="1"/>
</dbReference>
<dbReference type="RefSeq" id="XP_025354282.1">
    <property type="nucleotide sequence ID" value="XM_025496665.1"/>
</dbReference>
<keyword evidence="2 7" id="KW-0808">Transferase</keyword>
<dbReference type="InterPro" id="IPR004358">
    <property type="entry name" value="Sig_transdc_His_kin-like_C"/>
</dbReference>
<dbReference type="Pfam" id="PF10436">
    <property type="entry name" value="BCDHK_Adom3"/>
    <property type="match status" value="1"/>
</dbReference>
<dbReference type="PANTHER" id="PTHR11947:SF25">
    <property type="entry name" value="[PYRUVATE DEHYDROGENASE (ACETYL-TRANSFERRING)] KINASE 2, MITOCHONDRIAL"/>
    <property type="match status" value="1"/>
</dbReference>
<dbReference type="EMBL" id="KZ819604">
    <property type="protein sequence ID" value="PWN33980.1"/>
    <property type="molecule type" value="Genomic_DNA"/>
</dbReference>
<protein>
    <recommendedName>
        <fullName evidence="7">Protein-serine/threonine kinase</fullName>
        <ecNumber evidence="7">2.7.11.-</ecNumber>
    </recommendedName>
</protein>
<accession>A0A316V913</accession>
<dbReference type="GO" id="GO:0010906">
    <property type="term" value="P:regulation of glucose metabolic process"/>
    <property type="evidence" value="ECO:0007669"/>
    <property type="project" value="TreeGrafter"/>
</dbReference>
<evidence type="ECO:0000256" key="8">
    <source>
        <dbReference type="SAM" id="MobiDB-lite"/>
    </source>
</evidence>
<evidence type="ECO:0000256" key="7">
    <source>
        <dbReference type="RuleBase" id="RU366032"/>
    </source>
</evidence>
<organism evidence="10 11">
    <name type="scientific">Meira miltonrushii</name>
    <dbReference type="NCBI Taxonomy" id="1280837"/>
    <lineage>
        <taxon>Eukaryota</taxon>
        <taxon>Fungi</taxon>
        <taxon>Dikarya</taxon>
        <taxon>Basidiomycota</taxon>
        <taxon>Ustilaginomycotina</taxon>
        <taxon>Exobasidiomycetes</taxon>
        <taxon>Exobasidiales</taxon>
        <taxon>Brachybasidiaceae</taxon>
        <taxon>Meira</taxon>
    </lineage>
</organism>
<dbReference type="EC" id="2.7.11.-" evidence="7"/>
<evidence type="ECO:0000256" key="2">
    <source>
        <dbReference type="ARBA" id="ARBA00022679"/>
    </source>
</evidence>
<gene>
    <name evidence="10" type="ORF">FA14DRAFT_124828</name>
</gene>
<keyword evidence="4 7" id="KW-0418">Kinase</keyword>
<dbReference type="InterPro" id="IPR018955">
    <property type="entry name" value="BCDHK/PDK_N"/>
</dbReference>
<keyword evidence="6 7" id="KW-0496">Mitochondrion</keyword>
<evidence type="ECO:0000256" key="1">
    <source>
        <dbReference type="ARBA" id="ARBA00006155"/>
    </source>
</evidence>
<dbReference type="GeneID" id="37018446"/>
<keyword evidence="3 7" id="KW-0547">Nucleotide-binding</keyword>
<evidence type="ECO:0000259" key="9">
    <source>
        <dbReference type="Pfam" id="PF10436"/>
    </source>
</evidence>
<comment type="similarity">
    <text evidence="1 7">Belongs to the PDK/BCKDK protein kinase family.</text>
</comment>
<dbReference type="OrthoDB" id="3264224at2759"/>
<reference evidence="10 11" key="1">
    <citation type="journal article" date="2018" name="Mol. Biol. Evol.">
        <title>Broad Genomic Sampling Reveals a Smut Pathogenic Ancestry of the Fungal Clade Ustilaginomycotina.</title>
        <authorList>
            <person name="Kijpornyongpan T."/>
            <person name="Mondo S.J."/>
            <person name="Barry K."/>
            <person name="Sandor L."/>
            <person name="Lee J."/>
            <person name="Lipzen A."/>
            <person name="Pangilinan J."/>
            <person name="LaButti K."/>
            <person name="Hainaut M."/>
            <person name="Henrissat B."/>
            <person name="Grigoriev I.V."/>
            <person name="Spatafora J.W."/>
            <person name="Aime M.C."/>
        </authorList>
    </citation>
    <scope>NUCLEOTIDE SEQUENCE [LARGE SCALE GENOMIC DNA]</scope>
    <source>
        <strain evidence="10 11">MCA 3882</strain>
    </source>
</reference>
<comment type="subcellular location">
    <subcellularLocation>
        <location evidence="7">Mitochondrion matrix</location>
    </subcellularLocation>
</comment>
<feature type="compositionally biased region" description="Basic and acidic residues" evidence="8">
    <location>
        <begin position="392"/>
        <end position="408"/>
    </location>
</feature>
<dbReference type="InterPro" id="IPR036890">
    <property type="entry name" value="HATPase_C_sf"/>
</dbReference>
<dbReference type="Proteomes" id="UP000245771">
    <property type="component" value="Unassembled WGS sequence"/>
</dbReference>
<dbReference type="SUPFAM" id="SSF55874">
    <property type="entry name" value="ATPase domain of HSP90 chaperone/DNA topoisomerase II/histidine kinase"/>
    <property type="match status" value="2"/>
</dbReference>
<feature type="region of interest" description="Disordered" evidence="8">
    <location>
        <begin position="356"/>
        <end position="417"/>
    </location>
</feature>
<dbReference type="InterPro" id="IPR036784">
    <property type="entry name" value="AK/P_DHK_N_sf"/>
</dbReference>
<keyword evidence="11" id="KW-1185">Reference proteome</keyword>
<dbReference type="InterPro" id="IPR039028">
    <property type="entry name" value="BCKD/PDK"/>
</dbReference>
<dbReference type="GO" id="GO:0004740">
    <property type="term" value="F:pyruvate dehydrogenase (acetyl-transferring) kinase activity"/>
    <property type="evidence" value="ECO:0007669"/>
    <property type="project" value="TreeGrafter"/>
</dbReference>
<evidence type="ECO:0000256" key="5">
    <source>
        <dbReference type="ARBA" id="ARBA00022840"/>
    </source>
</evidence>
<dbReference type="GO" id="GO:0005524">
    <property type="term" value="F:ATP binding"/>
    <property type="evidence" value="ECO:0007669"/>
    <property type="project" value="UniProtKB-UniRule"/>
</dbReference>
<dbReference type="GO" id="GO:0005759">
    <property type="term" value="C:mitochondrial matrix"/>
    <property type="evidence" value="ECO:0007669"/>
    <property type="project" value="UniProtKB-SubCell"/>
</dbReference>
<dbReference type="PRINTS" id="PR00344">
    <property type="entry name" value="BCTRLSENSOR"/>
</dbReference>
<evidence type="ECO:0000256" key="6">
    <source>
        <dbReference type="ARBA" id="ARBA00023128"/>
    </source>
</evidence>
<feature type="domain" description="Branched-chain alpha-ketoacid dehydrogenase kinase/Pyruvate dehydrogenase kinase N-terminal" evidence="9">
    <location>
        <begin position="24"/>
        <end position="198"/>
    </location>
</feature>